<gene>
    <name evidence="1" type="ORF">DHETER_LOCUS11921</name>
</gene>
<sequence length="120" mass="13807">IYKELVGSEPQANIFSSINSQIKSNSISQTDISNLIDINFQEESLFVTKKNKKKTKTIIREQPNINIVFETLDNSNYEKVTKIEPESDDDKETIIDYSAPDIESSNEEIFKNIKNLENFN</sequence>
<dbReference type="EMBL" id="CAJVPU010027638">
    <property type="protein sequence ID" value="CAG8704389.1"/>
    <property type="molecule type" value="Genomic_DNA"/>
</dbReference>
<protein>
    <submittedName>
        <fullName evidence="1">15840_t:CDS:1</fullName>
    </submittedName>
</protein>
<organism evidence="1 2">
    <name type="scientific">Dentiscutata heterogama</name>
    <dbReference type="NCBI Taxonomy" id="1316150"/>
    <lineage>
        <taxon>Eukaryota</taxon>
        <taxon>Fungi</taxon>
        <taxon>Fungi incertae sedis</taxon>
        <taxon>Mucoromycota</taxon>
        <taxon>Glomeromycotina</taxon>
        <taxon>Glomeromycetes</taxon>
        <taxon>Diversisporales</taxon>
        <taxon>Gigasporaceae</taxon>
        <taxon>Dentiscutata</taxon>
    </lineage>
</organism>
<dbReference type="Proteomes" id="UP000789702">
    <property type="component" value="Unassembled WGS sequence"/>
</dbReference>
<feature type="non-terminal residue" evidence="1">
    <location>
        <position position="1"/>
    </location>
</feature>
<name>A0ACA9PE69_9GLOM</name>
<reference evidence="1" key="1">
    <citation type="submission" date="2021-06" db="EMBL/GenBank/DDBJ databases">
        <authorList>
            <person name="Kallberg Y."/>
            <person name="Tangrot J."/>
            <person name="Rosling A."/>
        </authorList>
    </citation>
    <scope>NUCLEOTIDE SEQUENCE</scope>
    <source>
        <strain evidence="1">IL203A</strain>
    </source>
</reference>
<comment type="caution">
    <text evidence="1">The sequence shown here is derived from an EMBL/GenBank/DDBJ whole genome shotgun (WGS) entry which is preliminary data.</text>
</comment>
<evidence type="ECO:0000313" key="2">
    <source>
        <dbReference type="Proteomes" id="UP000789702"/>
    </source>
</evidence>
<accession>A0ACA9PE69</accession>
<proteinExistence type="predicted"/>
<evidence type="ECO:0000313" key="1">
    <source>
        <dbReference type="EMBL" id="CAG8704389.1"/>
    </source>
</evidence>
<keyword evidence="2" id="KW-1185">Reference proteome</keyword>